<dbReference type="AlphaFoldDB" id="A0A7J3VTS7"/>
<dbReference type="EMBL" id="DRXH01000031">
    <property type="protein sequence ID" value="HHM43823.1"/>
    <property type="molecule type" value="Genomic_DNA"/>
</dbReference>
<comment type="caution">
    <text evidence="1">The sequence shown here is derived from an EMBL/GenBank/DDBJ whole genome shotgun (WGS) entry which is preliminary data.</text>
</comment>
<protein>
    <submittedName>
        <fullName evidence="1">Uncharacterized protein</fullName>
    </submittedName>
</protein>
<name>A0A7J3VTS7_CALS0</name>
<gene>
    <name evidence="1" type="ORF">ENM31_00810</name>
</gene>
<evidence type="ECO:0000313" key="1">
    <source>
        <dbReference type="EMBL" id="HHM43823.1"/>
    </source>
</evidence>
<organism evidence="1">
    <name type="scientific">Caldiarchaeum subterraneum</name>
    <dbReference type="NCBI Taxonomy" id="311458"/>
    <lineage>
        <taxon>Archaea</taxon>
        <taxon>Nitrososphaerota</taxon>
        <taxon>Candidatus Caldarchaeales</taxon>
        <taxon>Candidatus Caldarchaeaceae</taxon>
        <taxon>Candidatus Caldarchaeum</taxon>
    </lineage>
</organism>
<reference evidence="1" key="1">
    <citation type="journal article" date="2020" name="mSystems">
        <title>Genome- and Community-Level Interaction Insights into Carbon Utilization and Element Cycling Functions of Hydrothermarchaeota in Hydrothermal Sediment.</title>
        <authorList>
            <person name="Zhou Z."/>
            <person name="Liu Y."/>
            <person name="Xu W."/>
            <person name="Pan J."/>
            <person name="Luo Z.H."/>
            <person name="Li M."/>
        </authorList>
    </citation>
    <scope>NUCLEOTIDE SEQUENCE [LARGE SCALE GENOMIC DNA]</scope>
    <source>
        <strain evidence="1">SpSt-1074</strain>
    </source>
</reference>
<accession>A0A7J3VTS7</accession>
<proteinExistence type="predicted"/>
<sequence>MSEPALVLGPRQREKYPQPLTFLKCSTCGIENSRPFRDEDYVFKVVNSEKCPKCGGSVSRIVNIYVPDKKEAR</sequence>